<gene>
    <name evidence="2" type="ORF">SAMN05660477_02762</name>
</gene>
<dbReference type="RefSeq" id="WP_079667946.1">
    <property type="nucleotide sequence ID" value="NZ_FUYZ01000011.1"/>
</dbReference>
<dbReference type="EMBL" id="FUYZ01000011">
    <property type="protein sequence ID" value="SKC06543.1"/>
    <property type="molecule type" value="Genomic_DNA"/>
</dbReference>
<evidence type="ECO:0000313" key="2">
    <source>
        <dbReference type="EMBL" id="SKC06543.1"/>
    </source>
</evidence>
<dbReference type="AlphaFoldDB" id="A0A1T5GDN0"/>
<reference evidence="2 3" key="1">
    <citation type="submission" date="2017-02" db="EMBL/GenBank/DDBJ databases">
        <authorList>
            <person name="Peterson S.W."/>
        </authorList>
    </citation>
    <scope>NUCLEOTIDE SEQUENCE [LARGE SCALE GENOMIC DNA]</scope>
    <source>
        <strain evidence="2 3">DSM 22323</strain>
    </source>
</reference>
<dbReference type="Gene3D" id="3.30.1460.30">
    <property type="entry name" value="YgaC/TfoX-N like chaperone"/>
    <property type="match status" value="1"/>
</dbReference>
<protein>
    <submittedName>
        <fullName evidence="2">TfoX N-terminal domain-containing protein</fullName>
    </submittedName>
</protein>
<evidence type="ECO:0000313" key="3">
    <source>
        <dbReference type="Proteomes" id="UP000191112"/>
    </source>
</evidence>
<name>A0A1T5GDN0_9FLAO</name>
<dbReference type="Pfam" id="PF04993">
    <property type="entry name" value="TfoX_N"/>
    <property type="match status" value="1"/>
</dbReference>
<keyword evidence="3" id="KW-1185">Reference proteome</keyword>
<dbReference type="STRING" id="619805.SAMN05660477_02762"/>
<sequence>MPYNIELADRVREYLAKIPNLNITEKKMFGGLAFLVDDKMCVNVSGGNLMLRYNPNLEDEVSAKVGFLPMIMKGKKMDGFCYVEPEGFRKVGDFDYWMKISLEYNKIAKKAKKK</sequence>
<dbReference type="Proteomes" id="UP000191112">
    <property type="component" value="Unassembled WGS sequence"/>
</dbReference>
<proteinExistence type="predicted"/>
<dbReference type="InterPro" id="IPR007076">
    <property type="entry name" value="TfoX_N"/>
</dbReference>
<dbReference type="OrthoDB" id="214902at2"/>
<dbReference type="SUPFAM" id="SSF159894">
    <property type="entry name" value="YgaC/TfoX-N like"/>
    <property type="match status" value="1"/>
</dbReference>
<organism evidence="2 3">
    <name type="scientific">Soonwooa buanensis</name>
    <dbReference type="NCBI Taxonomy" id="619805"/>
    <lineage>
        <taxon>Bacteria</taxon>
        <taxon>Pseudomonadati</taxon>
        <taxon>Bacteroidota</taxon>
        <taxon>Flavobacteriia</taxon>
        <taxon>Flavobacteriales</taxon>
        <taxon>Weeksellaceae</taxon>
        <taxon>Chryseobacterium group</taxon>
        <taxon>Soonwooa</taxon>
    </lineage>
</organism>
<accession>A0A1T5GDN0</accession>
<feature type="domain" description="TfoX N-terminal" evidence="1">
    <location>
        <begin position="22"/>
        <end position="103"/>
    </location>
</feature>
<evidence type="ECO:0000259" key="1">
    <source>
        <dbReference type="Pfam" id="PF04993"/>
    </source>
</evidence>